<gene>
    <name evidence="2" type="ORF">WB403_50830</name>
</gene>
<reference evidence="2 3" key="1">
    <citation type="submission" date="2024-03" db="EMBL/GenBank/DDBJ databases">
        <title>First Report of Pectobacterium brasiliscabiei causing potato scab in china.</title>
        <authorList>
            <person name="Handique U."/>
        </authorList>
    </citation>
    <scope>NUCLEOTIDE SEQUENCE [LARGE SCALE GENOMIC DNA]</scope>
    <source>
        <strain evidence="2 3">ZRIMU1503</strain>
    </source>
</reference>
<keyword evidence="1" id="KW-0472">Membrane</keyword>
<feature type="transmembrane region" description="Helical" evidence="1">
    <location>
        <begin position="12"/>
        <end position="35"/>
    </location>
</feature>
<evidence type="ECO:0000256" key="1">
    <source>
        <dbReference type="SAM" id="Phobius"/>
    </source>
</evidence>
<dbReference type="Proteomes" id="UP001365781">
    <property type="component" value="Unassembled WGS sequence"/>
</dbReference>
<comment type="caution">
    <text evidence="2">The sequence shown here is derived from an EMBL/GenBank/DDBJ whole genome shotgun (WGS) entry which is preliminary data.</text>
</comment>
<feature type="non-terminal residue" evidence="2">
    <location>
        <position position="85"/>
    </location>
</feature>
<proteinExistence type="predicted"/>
<organism evidence="2 3">
    <name type="scientific">Streptomyces brasiliscabiei</name>
    <dbReference type="NCBI Taxonomy" id="2736302"/>
    <lineage>
        <taxon>Bacteria</taxon>
        <taxon>Bacillati</taxon>
        <taxon>Actinomycetota</taxon>
        <taxon>Actinomycetes</taxon>
        <taxon>Kitasatosporales</taxon>
        <taxon>Streptomycetaceae</taxon>
        <taxon>Streptomyces</taxon>
    </lineage>
</organism>
<evidence type="ECO:0000313" key="2">
    <source>
        <dbReference type="EMBL" id="MEI5617408.1"/>
    </source>
</evidence>
<keyword evidence="1" id="KW-1133">Transmembrane helix</keyword>
<protein>
    <submittedName>
        <fullName evidence="2">Uncharacterized protein</fullName>
    </submittedName>
</protein>
<evidence type="ECO:0000313" key="3">
    <source>
        <dbReference type="Proteomes" id="UP001365781"/>
    </source>
</evidence>
<dbReference type="EMBL" id="JBBAYM010000590">
    <property type="protein sequence ID" value="MEI5617408.1"/>
    <property type="molecule type" value="Genomic_DNA"/>
</dbReference>
<name>A0ABU8GW44_9ACTN</name>
<dbReference type="RefSeq" id="WP_336559265.1">
    <property type="nucleotide sequence ID" value="NZ_JBBAYM010000590.1"/>
</dbReference>
<sequence>IGRMGDAEGSRRFWGVVLLELVFMGVASGVAVALARTPPPAADLPLIGTTPAEVLTGAPVPPEFTIDRWFTAWDIDLLWAFVAGF</sequence>
<keyword evidence="3" id="KW-1185">Reference proteome</keyword>
<accession>A0ABU8GW44</accession>
<feature type="non-terminal residue" evidence="2">
    <location>
        <position position="1"/>
    </location>
</feature>
<keyword evidence="1" id="KW-0812">Transmembrane</keyword>